<gene>
    <name evidence="2" type="ORF">J120_02805</name>
</gene>
<sequence length="114" mass="12983">MKQLIQNLSIWILTTIFVILIFKFLPNAYHPYLRAMLALCGIVGLWLFLSTSYKKHSGNLQGFLFKPINLIIIGAIISCIFSLTQEIISQRLHRKTANSINTKSITSSSDEREL</sequence>
<name>A0A0D2JE05_9BACT</name>
<evidence type="ECO:0000313" key="3">
    <source>
        <dbReference type="Proteomes" id="UP000032214"/>
    </source>
</evidence>
<reference evidence="2 3" key="1">
    <citation type="journal article" date="2013" name="Proc. Natl. Acad. Sci. U.S.A.">
        <title>Candidate phylum TM6 genome recovered from a hospital sink biofilm provides genomic insights into this uncultivated phylum.</title>
        <authorList>
            <person name="McLean J.S."/>
            <person name="Lombardo M.J."/>
            <person name="Badger J.H."/>
            <person name="Edlund A."/>
            <person name="Novotny M."/>
            <person name="Yee-Greenbaum J."/>
            <person name="Vyahhi N."/>
            <person name="Hall A.P."/>
            <person name="Yang Y."/>
            <person name="Dupont C.L."/>
            <person name="Ziegler M.G."/>
            <person name="Chitsaz H."/>
            <person name="Allen A.E."/>
            <person name="Yooseph S."/>
            <person name="Tesler G."/>
            <person name="Pevzner P.A."/>
            <person name="Friedman R.M."/>
            <person name="Nealson K.H."/>
            <person name="Venter J.C."/>
            <person name="Lasken R.S."/>
        </authorList>
    </citation>
    <scope>NUCLEOTIDE SEQUENCE [LARGE SCALE GENOMIC DNA]</scope>
    <source>
        <strain evidence="2 3">TM6SC1</strain>
    </source>
</reference>
<dbReference type="AlphaFoldDB" id="A0A0D2JE05"/>
<accession>A0A0D2JE05</accession>
<keyword evidence="3" id="KW-1185">Reference proteome</keyword>
<dbReference type="Proteomes" id="UP000032214">
    <property type="component" value="Unassembled WGS sequence"/>
</dbReference>
<evidence type="ECO:0000313" key="2">
    <source>
        <dbReference type="EMBL" id="KIX85231.1"/>
    </source>
</evidence>
<feature type="transmembrane region" description="Helical" evidence="1">
    <location>
        <begin position="7"/>
        <end position="26"/>
    </location>
</feature>
<comment type="caution">
    <text evidence="2">The sequence shown here is derived from an EMBL/GenBank/DDBJ whole genome shotgun (WGS) entry which is preliminary data.</text>
</comment>
<proteinExistence type="predicted"/>
<feature type="transmembrane region" description="Helical" evidence="1">
    <location>
        <begin position="63"/>
        <end position="83"/>
    </location>
</feature>
<evidence type="ECO:0000256" key="1">
    <source>
        <dbReference type="SAM" id="Phobius"/>
    </source>
</evidence>
<feature type="transmembrane region" description="Helical" evidence="1">
    <location>
        <begin position="32"/>
        <end position="51"/>
    </location>
</feature>
<keyword evidence="1" id="KW-0812">Transmembrane</keyword>
<dbReference type="EMBL" id="ARQD01000002">
    <property type="protein sequence ID" value="KIX85231.1"/>
    <property type="molecule type" value="Genomic_DNA"/>
</dbReference>
<keyword evidence="1" id="KW-0472">Membrane</keyword>
<protein>
    <submittedName>
        <fullName evidence="2">Uncharacterized protein</fullName>
    </submittedName>
</protein>
<keyword evidence="1" id="KW-1133">Transmembrane helix</keyword>
<organism evidence="2 3">
    <name type="scientific">candidate division TM6 bacterium JCVI TM6SC1</name>
    <dbReference type="NCBI Taxonomy" id="1306947"/>
    <lineage>
        <taxon>Bacteria</taxon>
        <taxon>Candidatus Babelota</taxon>
        <taxon>Vermiphilus</taxon>
    </lineage>
</organism>